<dbReference type="GO" id="GO:0005524">
    <property type="term" value="F:ATP binding"/>
    <property type="evidence" value="ECO:0007669"/>
    <property type="project" value="UniProtKB-KW"/>
</dbReference>
<dbReference type="RefSeq" id="WP_085462553.1">
    <property type="nucleotide sequence ID" value="NZ_FXBL01000003.1"/>
</dbReference>
<dbReference type="CDD" id="cd03257">
    <property type="entry name" value="ABC_NikE_OppD_transporters"/>
    <property type="match status" value="1"/>
</dbReference>
<dbReference type="Pfam" id="PF00005">
    <property type="entry name" value="ABC_tran"/>
    <property type="match status" value="1"/>
</dbReference>
<organism evidence="7 8">
    <name type="scientific">Mesorhizobium australicum</name>
    <dbReference type="NCBI Taxonomy" id="536018"/>
    <lineage>
        <taxon>Bacteria</taxon>
        <taxon>Pseudomonadati</taxon>
        <taxon>Pseudomonadota</taxon>
        <taxon>Alphaproteobacteria</taxon>
        <taxon>Hyphomicrobiales</taxon>
        <taxon>Phyllobacteriaceae</taxon>
        <taxon>Mesorhizobium</taxon>
    </lineage>
</organism>
<evidence type="ECO:0000256" key="5">
    <source>
        <dbReference type="ARBA" id="ARBA00022840"/>
    </source>
</evidence>
<reference evidence="7 8" key="1">
    <citation type="submission" date="2017-04" db="EMBL/GenBank/DDBJ databases">
        <authorList>
            <person name="Afonso C.L."/>
            <person name="Miller P.J."/>
            <person name="Scott M.A."/>
            <person name="Spackman E."/>
            <person name="Goraichik I."/>
            <person name="Dimitrov K.M."/>
            <person name="Suarez D.L."/>
            <person name="Swayne D.E."/>
        </authorList>
    </citation>
    <scope>NUCLEOTIDE SEQUENCE [LARGE SCALE GENOMIC DNA]</scope>
    <source>
        <strain evidence="7 8">B5P</strain>
    </source>
</reference>
<dbReference type="PROSITE" id="PS00211">
    <property type="entry name" value="ABC_TRANSPORTER_1"/>
    <property type="match status" value="1"/>
</dbReference>
<dbReference type="GO" id="GO:0016887">
    <property type="term" value="F:ATP hydrolysis activity"/>
    <property type="evidence" value="ECO:0007669"/>
    <property type="project" value="InterPro"/>
</dbReference>
<dbReference type="Pfam" id="PF08352">
    <property type="entry name" value="oligo_HPY"/>
    <property type="match status" value="1"/>
</dbReference>
<feature type="domain" description="ABC transporter" evidence="6">
    <location>
        <begin position="12"/>
        <end position="253"/>
    </location>
</feature>
<keyword evidence="4" id="KW-0547">Nucleotide-binding</keyword>
<keyword evidence="5 7" id="KW-0067">ATP-binding</keyword>
<dbReference type="SMART" id="SM00382">
    <property type="entry name" value="AAA"/>
    <property type="match status" value="1"/>
</dbReference>
<dbReference type="InterPro" id="IPR027417">
    <property type="entry name" value="P-loop_NTPase"/>
</dbReference>
<dbReference type="InterPro" id="IPR013563">
    <property type="entry name" value="Oligopep_ABC_C"/>
</dbReference>
<evidence type="ECO:0000256" key="4">
    <source>
        <dbReference type="ARBA" id="ARBA00022741"/>
    </source>
</evidence>
<dbReference type="GO" id="GO:0015833">
    <property type="term" value="P:peptide transport"/>
    <property type="evidence" value="ECO:0007669"/>
    <property type="project" value="InterPro"/>
</dbReference>
<dbReference type="InterPro" id="IPR003593">
    <property type="entry name" value="AAA+_ATPase"/>
</dbReference>
<dbReference type="GO" id="GO:0005886">
    <property type="term" value="C:plasma membrane"/>
    <property type="evidence" value="ECO:0007669"/>
    <property type="project" value="UniProtKB-SubCell"/>
</dbReference>
<evidence type="ECO:0000256" key="2">
    <source>
        <dbReference type="ARBA" id="ARBA00005417"/>
    </source>
</evidence>
<dbReference type="SUPFAM" id="SSF52540">
    <property type="entry name" value="P-loop containing nucleoside triphosphate hydrolases"/>
    <property type="match status" value="1"/>
</dbReference>
<dbReference type="PROSITE" id="PS50893">
    <property type="entry name" value="ABC_TRANSPORTER_2"/>
    <property type="match status" value="1"/>
</dbReference>
<dbReference type="OrthoDB" id="9802264at2"/>
<comment type="subcellular location">
    <subcellularLocation>
        <location evidence="1">Cell inner membrane</location>
        <topology evidence="1">Peripheral membrane protein</topology>
    </subcellularLocation>
</comment>
<dbReference type="InterPro" id="IPR050319">
    <property type="entry name" value="ABC_transp_ATP-bind"/>
</dbReference>
<evidence type="ECO:0000313" key="7">
    <source>
        <dbReference type="EMBL" id="SMH26496.1"/>
    </source>
</evidence>
<keyword evidence="8" id="KW-1185">Reference proteome</keyword>
<dbReference type="PANTHER" id="PTHR43776:SF7">
    <property type="entry name" value="D,D-DIPEPTIDE TRANSPORT ATP-BINDING PROTEIN DDPF-RELATED"/>
    <property type="match status" value="1"/>
</dbReference>
<gene>
    <name evidence="7" type="ORF">SAMN02982922_0279</name>
</gene>
<evidence type="ECO:0000259" key="6">
    <source>
        <dbReference type="PROSITE" id="PS50893"/>
    </source>
</evidence>
<dbReference type="PANTHER" id="PTHR43776">
    <property type="entry name" value="TRANSPORT ATP-BINDING PROTEIN"/>
    <property type="match status" value="1"/>
</dbReference>
<name>A0A1X7MR31_9HYPH</name>
<dbReference type="GO" id="GO:0055085">
    <property type="term" value="P:transmembrane transport"/>
    <property type="evidence" value="ECO:0007669"/>
    <property type="project" value="UniProtKB-ARBA"/>
</dbReference>
<proteinExistence type="inferred from homology"/>
<sequence>MSVTPDAPVLALKGVSVRFTSGMPWARRSVDALSDIDLEIAAGETLGVVGESGSGKTTLGRLALGLLAPDSGQVEFAGNRVERRQGYPKGAVAAVLQHPQWSLNPRLRIGTSIGEPIAVLKRTPRAELAEAVATMLDLVGLDPRMAKRYPHELSGGQRQRASIARALVTRPKFIVFDEATSALDVSMQAQILNLVLSLQEKIGFAAMFISHDLAAVRYVAWTVAVLYAGKLMEKTASRVLYRSAHHPYTRCLQQASGLIDQPTYRLNPGQRPASEVGCVLRNRCPMAIPICSDLPPPLHQQNGGLVACHRAEELASAA</sequence>
<dbReference type="EMBL" id="FXBL01000003">
    <property type="protein sequence ID" value="SMH26496.1"/>
    <property type="molecule type" value="Genomic_DNA"/>
</dbReference>
<evidence type="ECO:0000313" key="8">
    <source>
        <dbReference type="Proteomes" id="UP000193083"/>
    </source>
</evidence>
<evidence type="ECO:0000256" key="3">
    <source>
        <dbReference type="ARBA" id="ARBA00022448"/>
    </source>
</evidence>
<dbReference type="Gene3D" id="3.40.50.300">
    <property type="entry name" value="P-loop containing nucleotide triphosphate hydrolases"/>
    <property type="match status" value="1"/>
</dbReference>
<evidence type="ECO:0000256" key="1">
    <source>
        <dbReference type="ARBA" id="ARBA00004417"/>
    </source>
</evidence>
<dbReference type="InterPro" id="IPR017871">
    <property type="entry name" value="ABC_transporter-like_CS"/>
</dbReference>
<dbReference type="AlphaFoldDB" id="A0A1X7MR31"/>
<comment type="similarity">
    <text evidence="2">Belongs to the ABC transporter superfamily.</text>
</comment>
<protein>
    <submittedName>
        <fullName evidence="7">Oligopeptide/dipeptide ABC transporter, ATP-binding protein, C-terminal domain-containing protein</fullName>
    </submittedName>
</protein>
<accession>A0A1X7MR31</accession>
<dbReference type="InterPro" id="IPR003439">
    <property type="entry name" value="ABC_transporter-like_ATP-bd"/>
</dbReference>
<keyword evidence="3" id="KW-0813">Transport</keyword>
<dbReference type="Proteomes" id="UP000193083">
    <property type="component" value="Unassembled WGS sequence"/>
</dbReference>